<dbReference type="Proteomes" id="UP001057402">
    <property type="component" value="Chromosome 3"/>
</dbReference>
<evidence type="ECO:0000313" key="1">
    <source>
        <dbReference type="EMBL" id="KAI4383228.1"/>
    </source>
</evidence>
<proteinExistence type="predicted"/>
<keyword evidence="2" id="KW-1185">Reference proteome</keyword>
<evidence type="ECO:0000313" key="2">
    <source>
        <dbReference type="Proteomes" id="UP001057402"/>
    </source>
</evidence>
<organism evidence="1 2">
    <name type="scientific">Melastoma candidum</name>
    <dbReference type="NCBI Taxonomy" id="119954"/>
    <lineage>
        <taxon>Eukaryota</taxon>
        <taxon>Viridiplantae</taxon>
        <taxon>Streptophyta</taxon>
        <taxon>Embryophyta</taxon>
        <taxon>Tracheophyta</taxon>
        <taxon>Spermatophyta</taxon>
        <taxon>Magnoliopsida</taxon>
        <taxon>eudicotyledons</taxon>
        <taxon>Gunneridae</taxon>
        <taxon>Pentapetalae</taxon>
        <taxon>rosids</taxon>
        <taxon>malvids</taxon>
        <taxon>Myrtales</taxon>
        <taxon>Melastomataceae</taxon>
        <taxon>Melastomatoideae</taxon>
        <taxon>Melastomateae</taxon>
        <taxon>Melastoma</taxon>
    </lineage>
</organism>
<dbReference type="EMBL" id="CM042882">
    <property type="protein sequence ID" value="KAI4383228.1"/>
    <property type="molecule type" value="Genomic_DNA"/>
</dbReference>
<name>A0ACB9RXV4_9MYRT</name>
<protein>
    <submittedName>
        <fullName evidence="1">Uncharacterized protein</fullName>
    </submittedName>
</protein>
<sequence>MDWLPPIEVLLILDGGKVRPRKELFFFQPDHSVLAYEVNEETRESKSLKHRRGLHEYKECGGKERMCVGETHERLRSYFLLEKRNLIFG</sequence>
<reference evidence="2" key="1">
    <citation type="journal article" date="2023" name="Front. Plant Sci.">
        <title>Chromosomal-level genome assembly of Melastoma candidum provides insights into trichome evolution.</title>
        <authorList>
            <person name="Zhong Y."/>
            <person name="Wu W."/>
            <person name="Sun C."/>
            <person name="Zou P."/>
            <person name="Liu Y."/>
            <person name="Dai S."/>
            <person name="Zhou R."/>
        </authorList>
    </citation>
    <scope>NUCLEOTIDE SEQUENCE [LARGE SCALE GENOMIC DNA]</scope>
</reference>
<accession>A0ACB9RXV4</accession>
<gene>
    <name evidence="1" type="ORF">MLD38_009094</name>
</gene>
<comment type="caution">
    <text evidence="1">The sequence shown here is derived from an EMBL/GenBank/DDBJ whole genome shotgun (WGS) entry which is preliminary data.</text>
</comment>